<reference evidence="1" key="1">
    <citation type="submission" date="2018-05" db="EMBL/GenBank/DDBJ databases">
        <authorList>
            <person name="Lanie J.A."/>
            <person name="Ng W.-L."/>
            <person name="Kazmierczak K.M."/>
            <person name="Andrzejewski T.M."/>
            <person name="Davidsen T.M."/>
            <person name="Wayne K.J."/>
            <person name="Tettelin H."/>
            <person name="Glass J.I."/>
            <person name="Rusch D."/>
            <person name="Podicherti R."/>
            <person name="Tsui H.-C.T."/>
            <person name="Winkler M.E."/>
        </authorList>
    </citation>
    <scope>NUCLEOTIDE SEQUENCE</scope>
</reference>
<dbReference type="EMBL" id="UINC01101672">
    <property type="protein sequence ID" value="SVC62666.1"/>
    <property type="molecule type" value="Genomic_DNA"/>
</dbReference>
<gene>
    <name evidence="1" type="ORF">METZ01_LOCUS315520</name>
</gene>
<proteinExistence type="predicted"/>
<sequence length="57" mass="6566">MRWTVWIWANTATRQGAGLHYRGPRDFARWHRFLILSGVSHGKSDILSPARGIFSLN</sequence>
<accession>A0A382NNJ9</accession>
<evidence type="ECO:0000313" key="1">
    <source>
        <dbReference type="EMBL" id="SVC62666.1"/>
    </source>
</evidence>
<protein>
    <submittedName>
        <fullName evidence="1">Uncharacterized protein</fullName>
    </submittedName>
</protein>
<name>A0A382NNJ9_9ZZZZ</name>
<dbReference type="AlphaFoldDB" id="A0A382NNJ9"/>
<organism evidence="1">
    <name type="scientific">marine metagenome</name>
    <dbReference type="NCBI Taxonomy" id="408172"/>
    <lineage>
        <taxon>unclassified sequences</taxon>
        <taxon>metagenomes</taxon>
        <taxon>ecological metagenomes</taxon>
    </lineage>
</organism>